<evidence type="ECO:0000256" key="1">
    <source>
        <dbReference type="PROSITE-ProRule" id="PRU00023"/>
    </source>
</evidence>
<evidence type="ECO:0000256" key="2">
    <source>
        <dbReference type="SAM" id="MobiDB-lite"/>
    </source>
</evidence>
<dbReference type="InParanoid" id="A0A136J4F4"/>
<dbReference type="SUPFAM" id="SSF48403">
    <property type="entry name" value="Ankyrin repeat"/>
    <property type="match status" value="1"/>
</dbReference>
<evidence type="ECO:0000313" key="3">
    <source>
        <dbReference type="EMBL" id="KXJ91836.1"/>
    </source>
</evidence>
<feature type="repeat" description="ANK" evidence="1">
    <location>
        <begin position="63"/>
        <end position="98"/>
    </location>
</feature>
<reference evidence="4" key="1">
    <citation type="submission" date="2016-02" db="EMBL/GenBank/DDBJ databases">
        <title>Draft genome sequence of Microdochium bolleyi, a fungal endophyte of beachgrass.</title>
        <authorList>
            <consortium name="DOE Joint Genome Institute"/>
            <person name="David A.S."/>
            <person name="May G."/>
            <person name="Haridas S."/>
            <person name="Lim J."/>
            <person name="Wang M."/>
            <person name="Labutti K."/>
            <person name="Lipzen A."/>
            <person name="Barry K."/>
            <person name="Grigoriev I.V."/>
        </authorList>
    </citation>
    <scope>NUCLEOTIDE SEQUENCE [LARGE SCALE GENOMIC DNA]</scope>
    <source>
        <strain evidence="4">J235TASD1</strain>
    </source>
</reference>
<dbReference type="Proteomes" id="UP000070501">
    <property type="component" value="Unassembled WGS sequence"/>
</dbReference>
<keyword evidence="4" id="KW-1185">Reference proteome</keyword>
<proteinExistence type="predicted"/>
<dbReference type="AlphaFoldDB" id="A0A136J4F4"/>
<dbReference type="EMBL" id="KQ964249">
    <property type="protein sequence ID" value="KXJ91836.1"/>
    <property type="molecule type" value="Genomic_DNA"/>
</dbReference>
<feature type="compositionally biased region" description="Low complexity" evidence="2">
    <location>
        <begin position="177"/>
        <end position="192"/>
    </location>
</feature>
<organism evidence="3 4">
    <name type="scientific">Microdochium bolleyi</name>
    <dbReference type="NCBI Taxonomy" id="196109"/>
    <lineage>
        <taxon>Eukaryota</taxon>
        <taxon>Fungi</taxon>
        <taxon>Dikarya</taxon>
        <taxon>Ascomycota</taxon>
        <taxon>Pezizomycotina</taxon>
        <taxon>Sordariomycetes</taxon>
        <taxon>Xylariomycetidae</taxon>
        <taxon>Xylariales</taxon>
        <taxon>Microdochiaceae</taxon>
        <taxon>Microdochium</taxon>
    </lineage>
</organism>
<gene>
    <name evidence="3" type="ORF">Micbo1qcDRAFT_233218</name>
</gene>
<keyword evidence="1" id="KW-0040">ANK repeat</keyword>
<sequence>MDAPTSASQHPDNPNNNKQTQPLFDIAELDQHPLDLRLAWARQALAAGHDVNRLDQNPHRLANFGRPLHCALREPLPDNLELIRFLIEQGADPRLRDCRNQKSATDAARECIDGYGKGSSAHGFYTQAAKLMDVAAKRLEDKEATSRGEAETRGVLSHVQRFLGLREPKLPSEKPGKQQQQQQQEVQGGEKNQAAHDLPVECAFCRERKRHNWHYFCYKGTSEEARGKLDDTACGWQDGPEPVGDVPLGL</sequence>
<accession>A0A136J4F4</accession>
<evidence type="ECO:0008006" key="5">
    <source>
        <dbReference type="Google" id="ProtNLM"/>
    </source>
</evidence>
<feature type="region of interest" description="Disordered" evidence="2">
    <location>
        <begin position="168"/>
        <end position="193"/>
    </location>
</feature>
<evidence type="ECO:0000313" key="4">
    <source>
        <dbReference type="Proteomes" id="UP000070501"/>
    </source>
</evidence>
<name>A0A136J4F4_9PEZI</name>
<dbReference type="PROSITE" id="PS50088">
    <property type="entry name" value="ANK_REPEAT"/>
    <property type="match status" value="1"/>
</dbReference>
<dbReference type="InterPro" id="IPR002110">
    <property type="entry name" value="Ankyrin_rpt"/>
</dbReference>
<protein>
    <recommendedName>
        <fullName evidence="5">Ankyrin repeat-containing domain protein</fullName>
    </recommendedName>
</protein>
<dbReference type="InterPro" id="IPR036770">
    <property type="entry name" value="Ankyrin_rpt-contain_sf"/>
</dbReference>
<feature type="region of interest" description="Disordered" evidence="2">
    <location>
        <begin position="1"/>
        <end position="20"/>
    </location>
</feature>
<dbReference type="OrthoDB" id="426293at2759"/>
<dbReference type="Gene3D" id="1.25.40.20">
    <property type="entry name" value="Ankyrin repeat-containing domain"/>
    <property type="match status" value="1"/>
</dbReference>